<sequence>MSYDGFLDADLQEAQKQYANFLKLNETWQEWFDEEKVASLLEEFRNYPCVNDPTEGLLEQIMRDEEQYPELLIVVANRNSCQSAVTYQDLDHIEAAYRFRADGKERMLAYEVLPFDDGFDRDIVLAKYRQLGCDLSSGHDLRKCVFIPKTDHFRDEGNGFWSRPYFGKFDVLATAESQLYDY</sequence>
<evidence type="ECO:0000313" key="1">
    <source>
        <dbReference type="EMBL" id="KWV40169.1"/>
    </source>
</evidence>
<proteinExistence type="predicted"/>
<comment type="caution">
    <text evidence="1">The sequence shown here is derived from an EMBL/GenBank/DDBJ whole genome shotgun (WGS) entry which is preliminary data.</text>
</comment>
<keyword evidence="2" id="KW-1185">Reference proteome</keyword>
<organism evidence="1 2">
    <name type="scientific">Rhizobium altiplani</name>
    <dbReference type="NCBI Taxonomy" id="1864509"/>
    <lineage>
        <taxon>Bacteria</taxon>
        <taxon>Pseudomonadati</taxon>
        <taxon>Pseudomonadota</taxon>
        <taxon>Alphaproteobacteria</taxon>
        <taxon>Hyphomicrobiales</taxon>
        <taxon>Rhizobiaceae</taxon>
        <taxon>Rhizobium/Agrobacterium group</taxon>
        <taxon>Rhizobium</taxon>
    </lineage>
</organism>
<dbReference type="EMBL" id="LNCD01000152">
    <property type="protein sequence ID" value="KWV40169.1"/>
    <property type="molecule type" value="Genomic_DNA"/>
</dbReference>
<reference evidence="1 2" key="1">
    <citation type="submission" date="2015-11" db="EMBL/GenBank/DDBJ databases">
        <title>Draft Genome Sequence of the Strain BR 10423 (Rhizobium sp.) isolated from nodules of Mimosa pudica.</title>
        <authorList>
            <person name="Barauna A.C."/>
            <person name="Zilli J.E."/>
            <person name="Simoes-Araujo J.L."/>
            <person name="Reis V.M."/>
            <person name="James E.K."/>
            <person name="Reis F.B.Jr."/>
            <person name="Rouws L.F."/>
            <person name="Passos S.R."/>
            <person name="Gois S.R."/>
        </authorList>
    </citation>
    <scope>NUCLEOTIDE SEQUENCE [LARGE SCALE GENOMIC DNA]</scope>
    <source>
        <strain evidence="1 2">BR10423</strain>
    </source>
</reference>
<gene>
    <name evidence="1" type="ORF">AS026_26790</name>
</gene>
<evidence type="ECO:0000313" key="2">
    <source>
        <dbReference type="Proteomes" id="UP000068164"/>
    </source>
</evidence>
<name>A0A109J0N7_9HYPH</name>
<protein>
    <recommendedName>
        <fullName evidence="3">Cytokinin glycosidase domain-containing protein</fullName>
    </recommendedName>
</protein>
<evidence type="ECO:0008006" key="3">
    <source>
        <dbReference type="Google" id="ProtNLM"/>
    </source>
</evidence>
<accession>A0A109J0N7</accession>
<dbReference type="OrthoDB" id="8420676at2"/>
<dbReference type="Proteomes" id="UP000068164">
    <property type="component" value="Unassembled WGS sequence"/>
</dbReference>
<dbReference type="AlphaFoldDB" id="A0A109J0N7"/>